<feature type="active site" description="Nucleophile" evidence="8">
    <location>
        <position position="36"/>
    </location>
</feature>
<evidence type="ECO:0000256" key="8">
    <source>
        <dbReference type="PIRSR" id="PIRSR000077-1"/>
    </source>
</evidence>
<keyword evidence="4 9" id="KW-1015">Disulfide bond</keyword>
<protein>
    <recommendedName>
        <fullName evidence="6 7">Thioredoxin</fullName>
    </recommendedName>
</protein>
<dbReference type="Gene3D" id="3.40.30.10">
    <property type="entry name" value="Glutaredoxin"/>
    <property type="match status" value="1"/>
</dbReference>
<dbReference type="PIRSF" id="PIRSF000077">
    <property type="entry name" value="Thioredoxin"/>
    <property type="match status" value="1"/>
</dbReference>
<dbReference type="RefSeq" id="WP_162444613.1">
    <property type="nucleotide sequence ID" value="NZ_CP048222.1"/>
</dbReference>
<dbReference type="NCBIfam" id="TIGR01068">
    <property type="entry name" value="thioredoxin"/>
    <property type="match status" value="1"/>
</dbReference>
<sequence>MITTYKKAVRVTDANFDLEVLQSKELVMVDFGADWCPPCNAISPIVEILATEFAGKAKIAKLDVDENPEITSRFKVRNLPTLLFFKDGKVVDKIVGAVGKKAMTEKLNQYL</sequence>
<gene>
    <name evidence="11" type="primary">trxA</name>
    <name evidence="11" type="ORF">GXP67_19105</name>
</gene>
<feature type="domain" description="Thioredoxin" evidence="10">
    <location>
        <begin position="1"/>
        <end position="111"/>
    </location>
</feature>
<evidence type="ECO:0000256" key="4">
    <source>
        <dbReference type="ARBA" id="ARBA00023157"/>
    </source>
</evidence>
<name>A0A6C0GLV4_9BACT</name>
<dbReference type="InterPro" id="IPR005746">
    <property type="entry name" value="Thioredoxin"/>
</dbReference>
<keyword evidence="2" id="KW-0813">Transport</keyword>
<organism evidence="11 12">
    <name type="scientific">Rhodocytophaga rosea</name>
    <dbReference type="NCBI Taxonomy" id="2704465"/>
    <lineage>
        <taxon>Bacteria</taxon>
        <taxon>Pseudomonadati</taxon>
        <taxon>Bacteroidota</taxon>
        <taxon>Cytophagia</taxon>
        <taxon>Cytophagales</taxon>
        <taxon>Rhodocytophagaceae</taxon>
        <taxon>Rhodocytophaga</taxon>
    </lineage>
</organism>
<dbReference type="GO" id="GO:0045454">
    <property type="term" value="P:cell redox homeostasis"/>
    <property type="evidence" value="ECO:0007669"/>
    <property type="project" value="TreeGrafter"/>
</dbReference>
<evidence type="ECO:0000256" key="7">
    <source>
        <dbReference type="PIRNR" id="PIRNR000077"/>
    </source>
</evidence>
<evidence type="ECO:0000256" key="3">
    <source>
        <dbReference type="ARBA" id="ARBA00022982"/>
    </source>
</evidence>
<keyword evidence="12" id="KW-1185">Reference proteome</keyword>
<dbReference type="PANTHER" id="PTHR45663:SF11">
    <property type="entry name" value="GEO12009P1"/>
    <property type="match status" value="1"/>
</dbReference>
<dbReference type="GO" id="GO:0015035">
    <property type="term" value="F:protein-disulfide reductase activity"/>
    <property type="evidence" value="ECO:0007669"/>
    <property type="project" value="UniProtKB-UniRule"/>
</dbReference>
<evidence type="ECO:0000256" key="2">
    <source>
        <dbReference type="ARBA" id="ARBA00022448"/>
    </source>
</evidence>
<accession>A0A6C0GLV4</accession>
<dbReference type="InterPro" id="IPR036249">
    <property type="entry name" value="Thioredoxin-like_sf"/>
</dbReference>
<dbReference type="PROSITE" id="PS51352">
    <property type="entry name" value="THIOREDOXIN_2"/>
    <property type="match status" value="1"/>
</dbReference>
<dbReference type="EMBL" id="CP048222">
    <property type="protein sequence ID" value="QHT68602.1"/>
    <property type="molecule type" value="Genomic_DNA"/>
</dbReference>
<reference evidence="11 12" key="1">
    <citation type="submission" date="2020-01" db="EMBL/GenBank/DDBJ databases">
        <authorList>
            <person name="Kim M.K."/>
        </authorList>
    </citation>
    <scope>NUCLEOTIDE SEQUENCE [LARGE SCALE GENOMIC DNA]</scope>
    <source>
        <strain evidence="11 12">172606-1</strain>
    </source>
</reference>
<feature type="site" description="Deprotonates C-terminal active site Cys" evidence="8">
    <location>
        <position position="30"/>
    </location>
</feature>
<keyword evidence="3" id="KW-0249">Electron transport</keyword>
<dbReference type="InterPro" id="IPR013766">
    <property type="entry name" value="Thioredoxin_domain"/>
</dbReference>
<comment type="similarity">
    <text evidence="1 7">Belongs to the thioredoxin family.</text>
</comment>
<evidence type="ECO:0000313" key="12">
    <source>
        <dbReference type="Proteomes" id="UP000480178"/>
    </source>
</evidence>
<evidence type="ECO:0000256" key="6">
    <source>
        <dbReference type="NCBIfam" id="TIGR01068"/>
    </source>
</evidence>
<evidence type="ECO:0000259" key="10">
    <source>
        <dbReference type="PROSITE" id="PS51352"/>
    </source>
</evidence>
<feature type="disulfide bond" description="Redox-active" evidence="9">
    <location>
        <begin position="36"/>
        <end position="39"/>
    </location>
</feature>
<feature type="site" description="Contributes to redox potential value" evidence="8">
    <location>
        <position position="37"/>
    </location>
</feature>
<dbReference type="GO" id="GO:0005829">
    <property type="term" value="C:cytosol"/>
    <property type="evidence" value="ECO:0007669"/>
    <property type="project" value="TreeGrafter"/>
</dbReference>
<dbReference type="FunFam" id="3.40.30.10:FF:000001">
    <property type="entry name" value="Thioredoxin"/>
    <property type="match status" value="1"/>
</dbReference>
<dbReference type="PANTHER" id="PTHR45663">
    <property type="entry name" value="GEO12009P1"/>
    <property type="match status" value="1"/>
</dbReference>
<evidence type="ECO:0000256" key="5">
    <source>
        <dbReference type="ARBA" id="ARBA00023284"/>
    </source>
</evidence>
<keyword evidence="5 9" id="KW-0676">Redox-active center</keyword>
<dbReference type="PRINTS" id="PR00421">
    <property type="entry name" value="THIOREDOXIN"/>
</dbReference>
<evidence type="ECO:0000256" key="9">
    <source>
        <dbReference type="PIRSR" id="PIRSR000077-4"/>
    </source>
</evidence>
<dbReference type="Pfam" id="PF00085">
    <property type="entry name" value="Thioredoxin"/>
    <property type="match status" value="1"/>
</dbReference>
<dbReference type="AlphaFoldDB" id="A0A6C0GLV4"/>
<feature type="active site" description="Nucleophile" evidence="8">
    <location>
        <position position="39"/>
    </location>
</feature>
<dbReference type="SUPFAM" id="SSF52833">
    <property type="entry name" value="Thioredoxin-like"/>
    <property type="match status" value="1"/>
</dbReference>
<dbReference type="KEGG" id="rhoz:GXP67_19105"/>
<dbReference type="CDD" id="cd02947">
    <property type="entry name" value="TRX_family"/>
    <property type="match status" value="1"/>
</dbReference>
<proteinExistence type="inferred from homology"/>
<evidence type="ECO:0000256" key="1">
    <source>
        <dbReference type="ARBA" id="ARBA00008987"/>
    </source>
</evidence>
<dbReference type="Proteomes" id="UP000480178">
    <property type="component" value="Chromosome"/>
</dbReference>
<feature type="site" description="Contributes to redox potential value" evidence="8">
    <location>
        <position position="38"/>
    </location>
</feature>
<evidence type="ECO:0000313" key="11">
    <source>
        <dbReference type="EMBL" id="QHT68602.1"/>
    </source>
</evidence>